<evidence type="ECO:0000256" key="3">
    <source>
        <dbReference type="ARBA" id="ARBA00023295"/>
    </source>
</evidence>
<dbReference type="CDD" id="cd02856">
    <property type="entry name" value="E_set_GDE_Isoamylase_N"/>
    <property type="match status" value="1"/>
</dbReference>
<evidence type="ECO:0000256" key="2">
    <source>
        <dbReference type="ARBA" id="ARBA00022801"/>
    </source>
</evidence>
<dbReference type="InterPro" id="IPR011837">
    <property type="entry name" value="Glycogen_debranch_GlgX"/>
</dbReference>
<proteinExistence type="inferred from homology"/>
<feature type="compositionally biased region" description="Basic and acidic residues" evidence="4">
    <location>
        <begin position="472"/>
        <end position="486"/>
    </location>
</feature>
<dbReference type="InterPro" id="IPR013783">
    <property type="entry name" value="Ig-like_fold"/>
</dbReference>
<dbReference type="SUPFAM" id="SSF51011">
    <property type="entry name" value="Glycosyl hydrolase domain"/>
    <property type="match status" value="1"/>
</dbReference>
<dbReference type="Pfam" id="PF02922">
    <property type="entry name" value="CBM_48"/>
    <property type="match status" value="1"/>
</dbReference>
<dbReference type="SMART" id="SM00642">
    <property type="entry name" value="Aamy"/>
    <property type="match status" value="1"/>
</dbReference>
<dbReference type="Proteomes" id="UP000549457">
    <property type="component" value="Unassembled WGS sequence"/>
</dbReference>
<dbReference type="InterPro" id="IPR013780">
    <property type="entry name" value="Glyco_hydro_b"/>
</dbReference>
<dbReference type="Gene3D" id="3.20.20.80">
    <property type="entry name" value="Glycosidases"/>
    <property type="match status" value="1"/>
</dbReference>
<gene>
    <name evidence="6" type="ORF">HNP73_002062</name>
</gene>
<keyword evidence="2 6" id="KW-0378">Hydrolase</keyword>
<reference evidence="6 7" key="1">
    <citation type="submission" date="2020-08" db="EMBL/GenBank/DDBJ databases">
        <title>Genomic Encyclopedia of Type Strains, Phase IV (KMG-IV): sequencing the most valuable type-strain genomes for metagenomic binning, comparative biology and taxonomic classification.</title>
        <authorList>
            <person name="Goeker M."/>
        </authorList>
    </citation>
    <scope>NUCLEOTIDE SEQUENCE [LARGE SCALE GENOMIC DNA]</scope>
    <source>
        <strain evidence="6 7">DSM 101730</strain>
    </source>
</reference>
<evidence type="ECO:0000256" key="4">
    <source>
        <dbReference type="SAM" id="MobiDB-lite"/>
    </source>
</evidence>
<evidence type="ECO:0000313" key="6">
    <source>
        <dbReference type="EMBL" id="MBB5222126.1"/>
    </source>
</evidence>
<evidence type="ECO:0000256" key="1">
    <source>
        <dbReference type="ARBA" id="ARBA00008061"/>
    </source>
</evidence>
<dbReference type="Gene3D" id="2.60.40.10">
    <property type="entry name" value="Immunoglobulins"/>
    <property type="match status" value="1"/>
</dbReference>
<accession>A0A840SQJ5</accession>
<dbReference type="Gene3D" id="2.60.40.1180">
    <property type="entry name" value="Golgi alpha-mannosidase II"/>
    <property type="match status" value="1"/>
</dbReference>
<dbReference type="InterPro" id="IPR044505">
    <property type="entry name" value="GlgX_Isoamylase_N_E_set"/>
</dbReference>
<dbReference type="GO" id="GO:0005980">
    <property type="term" value="P:glycogen catabolic process"/>
    <property type="evidence" value="ECO:0007669"/>
    <property type="project" value="InterPro"/>
</dbReference>
<dbReference type="InterPro" id="IPR017853">
    <property type="entry name" value="GH"/>
</dbReference>
<evidence type="ECO:0000259" key="5">
    <source>
        <dbReference type="SMART" id="SM00642"/>
    </source>
</evidence>
<keyword evidence="7" id="KW-1185">Reference proteome</keyword>
<dbReference type="EC" id="3.2.1.-" evidence="6"/>
<dbReference type="SUPFAM" id="SSF51445">
    <property type="entry name" value="(Trans)glycosidases"/>
    <property type="match status" value="1"/>
</dbReference>
<dbReference type="InterPro" id="IPR006047">
    <property type="entry name" value="GH13_cat_dom"/>
</dbReference>
<feature type="domain" description="Glycosyl hydrolase family 13 catalytic" evidence="5">
    <location>
        <begin position="167"/>
        <end position="573"/>
    </location>
</feature>
<protein>
    <submittedName>
        <fullName evidence="6">Glycogen operon protein</fullName>
        <ecNumber evidence="6">3.2.1.-</ecNumber>
    </submittedName>
</protein>
<comment type="caution">
    <text evidence="6">The sequence shown here is derived from an EMBL/GenBank/DDBJ whole genome shotgun (WGS) entry which is preliminary data.</text>
</comment>
<dbReference type="GO" id="GO:0004135">
    <property type="term" value="F:amylo-alpha-1,6-glucosidase activity"/>
    <property type="evidence" value="ECO:0007669"/>
    <property type="project" value="InterPro"/>
</dbReference>
<dbReference type="InterPro" id="IPR014756">
    <property type="entry name" value="Ig_E-set"/>
</dbReference>
<dbReference type="RefSeq" id="WP_184148543.1">
    <property type="nucleotide sequence ID" value="NZ_JACHFM010000002.1"/>
</dbReference>
<dbReference type="SUPFAM" id="SSF81296">
    <property type="entry name" value="E set domains"/>
    <property type="match status" value="1"/>
</dbReference>
<dbReference type="EMBL" id="JACHFM010000002">
    <property type="protein sequence ID" value="MBB5222126.1"/>
    <property type="molecule type" value="Genomic_DNA"/>
</dbReference>
<name>A0A840SQJ5_9RHOB</name>
<dbReference type="NCBIfam" id="TIGR02100">
    <property type="entry name" value="glgX_debranch"/>
    <property type="match status" value="1"/>
</dbReference>
<dbReference type="InterPro" id="IPR004193">
    <property type="entry name" value="Glyco_hydro_13_N"/>
</dbReference>
<keyword evidence="3 6" id="KW-0326">Glycosidase</keyword>
<dbReference type="PANTHER" id="PTHR43002">
    <property type="entry name" value="GLYCOGEN DEBRANCHING ENZYME"/>
    <property type="match status" value="1"/>
</dbReference>
<feature type="region of interest" description="Disordered" evidence="4">
    <location>
        <begin position="472"/>
        <end position="496"/>
    </location>
</feature>
<dbReference type="AlphaFoldDB" id="A0A840SQJ5"/>
<dbReference type="CDD" id="cd11326">
    <property type="entry name" value="AmyAc_Glg_debranch"/>
    <property type="match status" value="1"/>
</dbReference>
<sequence>MASATRVSAGLPFPLGASWDGSGVNVAVFSANATKIELCLFDAEGKRETDRIALPEFTHEVWHGYFPDLRPGQLYGLRAHGPYEPDAGHRFNPNKLLLDPYAPALSGEVRWHDSLYGYRIGHRNQDLSFDRRDSARAMPKARVIDQAHTWGPERPRNRAWSDTVIYEAHVKGMTMSHPGIHPPLAGTFEGLGSPAVVEHLSKLGVTAIELMPIQAFFDDRHLVEQGLANYWGYNSIGFFAPAPRYLMPGGDIAEFKTMVQRLHEADIEVILDVVYNHTAEGNQLGPTLSFRGLDNASYYVLGDEPRYYFDTTGCGNNVNLRHPRVVQMVMDSLRYWVEECHVDGFRFDLAVTLTRDRQNVDFNSPFLDAVTQDPVLARVKMISESWDLGDHGYQVGAFPPGWAEWNGRFRDDIRAYVKGDQGTVDSFARNVLGSGDIFDRRGRRPWASINFVTAHDGFTLADLYAYNEKHNEANGEDNRDGHDDNRSWNCGVEGPTEDEGVLDLRDRMRRFAMATMLVSQGVPMILMGDENGRTQDGNNNAYCQDNQLAWMDWSPAGREEAFRGFVAGALALRRELPLLTSPQWLRGDPVSEGGLPGVRWLRTDAEPMTEAEWTDGNVLAIAMVLADARGNGLLLLSNGAHEDVPFVLPDAGEGRRWRLRLDSATGAIDSDAEPQAAGAEVVLGGRSLQIFSV</sequence>
<dbReference type="Pfam" id="PF00128">
    <property type="entry name" value="Alpha-amylase"/>
    <property type="match status" value="1"/>
</dbReference>
<comment type="similarity">
    <text evidence="1">Belongs to the glycosyl hydrolase 13 family.</text>
</comment>
<evidence type="ECO:0000313" key="7">
    <source>
        <dbReference type="Proteomes" id="UP000549457"/>
    </source>
</evidence>
<organism evidence="6 7">
    <name type="scientific">Amaricoccus macauensis</name>
    <dbReference type="NCBI Taxonomy" id="57001"/>
    <lineage>
        <taxon>Bacteria</taxon>
        <taxon>Pseudomonadati</taxon>
        <taxon>Pseudomonadota</taxon>
        <taxon>Alphaproteobacteria</taxon>
        <taxon>Rhodobacterales</taxon>
        <taxon>Paracoccaceae</taxon>
        <taxon>Amaricoccus</taxon>
    </lineage>
</organism>